<dbReference type="InterPro" id="IPR011335">
    <property type="entry name" value="Restrct_endonuc-II-like"/>
</dbReference>
<dbReference type="InterPro" id="IPR007560">
    <property type="entry name" value="Restrct_endonuc_IV_Mrr"/>
</dbReference>
<dbReference type="InterPro" id="IPR027417">
    <property type="entry name" value="P-loop_NTPase"/>
</dbReference>
<dbReference type="SUPFAM" id="SSF52980">
    <property type="entry name" value="Restriction endonuclease-like"/>
    <property type="match status" value="1"/>
</dbReference>
<dbReference type="GO" id="GO:0004519">
    <property type="term" value="F:endonuclease activity"/>
    <property type="evidence" value="ECO:0007669"/>
    <property type="project" value="InterPro"/>
</dbReference>
<dbReference type="GO" id="GO:0003677">
    <property type="term" value="F:DNA binding"/>
    <property type="evidence" value="ECO:0007669"/>
    <property type="project" value="InterPro"/>
</dbReference>
<dbReference type="InterPro" id="IPR011856">
    <property type="entry name" value="tRNA_endonuc-like_dom_sf"/>
</dbReference>
<sequence length="1024" mass="115606">MQIPSTIKLLASTKNASGDLFTRLVNDLFFALGYDDLRLNVHKSGREVDIHGTHRLEPRFMVAECKAHSDKIGGEDLNKFFGVLERERDKQNPTQVAGYFVSLSGFRETGKEQELETSQQKRVILIDGKKVIEELQRCRALVNLTEAIEKAGHCAEYAGLNEAVLDGVELFGHDMGYLWAVFYSEGKARTHFTLIHADGTPLAESVASLIIKADRSSKGSLHRLHYLVPSPPVPDREELRNAVSKRYCQWISEECGYIQLDGLPADTDLSAARMRLERLFVPLNIVTKAEKSGKKKYDKSESIESVGKFICSHQHAAILASPGGGKSTLLKRLAIAYAAPERRTEVDDNLPERDWIPLFLRCRELKHRAHRPILELLDDLSQHAGLSVDEAAAFHERLHERLCSGKALLLVDGLDEISDEGARHTFAQHLRTFVAMFPHVTLLVTSREAGFRHVAGVIASVCDQARLAPFSKDDVERLCERWHVEVVGDTDQVRSDARLLADTIWNNVRIRVLAENPLMLTTILVVRRCIGDLPSRRVELYHEAVRVLIRTWNTEGFAPMDLEETKAQLSYIACTMMAKGIQQIGQKALLKLLQQAKSELEAELQFIRISPEEFVRRIEYRSSLLMQTGHERIAGELQPVYEFRHLTFQEYLAARGFVEEQYPGRDGGQSLADLLEPHFDDERWSEVIPLAVVMAGRRAEATVTRLIRATEDYSGENSSPIMLSPPAALLMQCLLDEVQVTPATLRVALLHLGEQKSIGDSSDSSGLLRGKFGELFMQLVTDAYFGADKDWERYVYAQPIIASYLYLPDYKTEKPSDALIDSLVGVLKSGGRIEKVHAALASMLLAFYSQQRLLLGIENTTEDSRYQLLYESLLPLVYCDDPHLSMPATWALAWIGENGLWSPKPSQELLLFLYRIWRDAAPQQSRFAGWAFSVQKLLPRETFSFDLWGECDVFLQEIASKKDVDFIGALIVGWYRHEPWDDRTIADLIKESLVNRKSSYRHRELLVALGNAGKEVLATLDDKK</sequence>
<evidence type="ECO:0000313" key="3">
    <source>
        <dbReference type="Proteomes" id="UP000004162"/>
    </source>
</evidence>
<dbReference type="OrthoDB" id="595053at2"/>
<dbReference type="PANTHER" id="PTHR46844:SF1">
    <property type="entry name" value="SLR5058 PROTEIN"/>
    <property type="match status" value="1"/>
</dbReference>
<dbReference type="Gene3D" id="3.40.50.300">
    <property type="entry name" value="P-loop containing nucleotide triphosphate hydrolases"/>
    <property type="match status" value="1"/>
</dbReference>
<reference evidence="2 3" key="1">
    <citation type="submission" date="2006-07" db="EMBL/GenBank/DDBJ databases">
        <title>Annotation of the draft genome assembly of Chlorobium ferroxidans DSM 13031.</title>
        <authorList>
            <consortium name="US DOE Joint Genome Institute (JGI-ORNL)"/>
            <person name="Larimer F."/>
            <person name="Land M."/>
            <person name="Hauser L."/>
        </authorList>
    </citation>
    <scope>NUCLEOTIDE SEQUENCE [LARGE SCALE GENOMIC DNA]</scope>
    <source>
        <strain evidence="2 3">DSM 13031</strain>
    </source>
</reference>
<gene>
    <name evidence="2" type="ORF">CferDRAFT_1124</name>
</gene>
<dbReference type="SUPFAM" id="SSF52540">
    <property type="entry name" value="P-loop containing nucleoside triphosphate hydrolases"/>
    <property type="match status" value="1"/>
</dbReference>
<accession>Q0YS73</accession>
<dbReference type="InterPro" id="IPR007111">
    <property type="entry name" value="NACHT_NTPase"/>
</dbReference>
<protein>
    <submittedName>
        <fullName evidence="2">NTPase (NACHT family)-like</fullName>
    </submittedName>
</protein>
<evidence type="ECO:0000313" key="2">
    <source>
        <dbReference type="EMBL" id="EAT59117.1"/>
    </source>
</evidence>
<dbReference type="EMBL" id="AASE01000007">
    <property type="protein sequence ID" value="EAT59117.1"/>
    <property type="molecule type" value="Genomic_DNA"/>
</dbReference>
<dbReference type="Proteomes" id="UP000004162">
    <property type="component" value="Unassembled WGS sequence"/>
</dbReference>
<name>Q0YS73_9CHLB</name>
<reference evidence="2 3" key="2">
    <citation type="submission" date="2006-07" db="EMBL/GenBank/DDBJ databases">
        <title>Sequencing of the draft genome and assembly of Chlorobium ferroxidans DSM 13031.</title>
        <authorList>
            <consortium name="US DOE Joint Genome Institute (JGI-PGF)"/>
            <person name="Copeland A."/>
            <person name="Lucas S."/>
            <person name="Lapidus A."/>
            <person name="Barry K."/>
            <person name="Glavina del Rio T."/>
            <person name="Dalin E."/>
            <person name="Tice H."/>
            <person name="Bruce D."/>
            <person name="Pitluck S."/>
            <person name="Richardson P."/>
        </authorList>
    </citation>
    <scope>NUCLEOTIDE SEQUENCE [LARGE SCALE GENOMIC DNA]</scope>
    <source>
        <strain evidence="2 3">DSM 13031</strain>
    </source>
</reference>
<dbReference type="Pfam" id="PF04471">
    <property type="entry name" value="Mrr_cat"/>
    <property type="match status" value="1"/>
</dbReference>
<comment type="caution">
    <text evidence="2">The sequence shown here is derived from an EMBL/GenBank/DDBJ whole genome shotgun (WGS) entry which is preliminary data.</text>
</comment>
<dbReference type="PROSITE" id="PS50837">
    <property type="entry name" value="NACHT"/>
    <property type="match status" value="1"/>
</dbReference>
<dbReference type="PANTHER" id="PTHR46844">
    <property type="entry name" value="SLR5058 PROTEIN"/>
    <property type="match status" value="1"/>
</dbReference>
<proteinExistence type="predicted"/>
<keyword evidence="3" id="KW-1185">Reference proteome</keyword>
<dbReference type="Gene3D" id="3.40.1350.10">
    <property type="match status" value="1"/>
</dbReference>
<dbReference type="GO" id="GO:0009307">
    <property type="term" value="P:DNA restriction-modification system"/>
    <property type="evidence" value="ECO:0007669"/>
    <property type="project" value="InterPro"/>
</dbReference>
<dbReference type="Pfam" id="PF05729">
    <property type="entry name" value="NACHT"/>
    <property type="match status" value="1"/>
</dbReference>
<dbReference type="RefSeq" id="WP_006366185.1">
    <property type="nucleotide sequence ID" value="NZ_AASE01000007.1"/>
</dbReference>
<organism evidence="2 3">
    <name type="scientific">Chlorobium ferrooxidans DSM 13031</name>
    <dbReference type="NCBI Taxonomy" id="377431"/>
    <lineage>
        <taxon>Bacteria</taxon>
        <taxon>Pseudomonadati</taxon>
        <taxon>Chlorobiota</taxon>
        <taxon>Chlorobiia</taxon>
        <taxon>Chlorobiales</taxon>
        <taxon>Chlorobiaceae</taxon>
        <taxon>Chlorobium/Pelodictyon group</taxon>
        <taxon>Chlorobium</taxon>
    </lineage>
</organism>
<dbReference type="AlphaFoldDB" id="Q0YS73"/>
<feature type="domain" description="NACHT" evidence="1">
    <location>
        <begin position="314"/>
        <end position="447"/>
    </location>
</feature>
<evidence type="ECO:0000259" key="1">
    <source>
        <dbReference type="PROSITE" id="PS50837"/>
    </source>
</evidence>